<feature type="region of interest" description="Disordered" evidence="1">
    <location>
        <begin position="118"/>
        <end position="170"/>
    </location>
</feature>
<dbReference type="EMBL" id="MU006007">
    <property type="protein sequence ID" value="KAF2858572.1"/>
    <property type="molecule type" value="Genomic_DNA"/>
</dbReference>
<proteinExistence type="predicted"/>
<protein>
    <submittedName>
        <fullName evidence="2">Uncharacterized protein</fullName>
    </submittedName>
</protein>
<evidence type="ECO:0000313" key="2">
    <source>
        <dbReference type="EMBL" id="KAF2858572.1"/>
    </source>
</evidence>
<dbReference type="AlphaFoldDB" id="A0A6A7BU16"/>
<name>A0A6A7BU16_9PEZI</name>
<dbReference type="Proteomes" id="UP000799421">
    <property type="component" value="Unassembled WGS sequence"/>
</dbReference>
<sequence>MQSALLTPLTNTTQTLTRLAESISAYNPSVSTCTTLVTQTDELEDALASLHQHQILHTRKGELQRDFARGVDEGRDVTRRLIELRRELISIVGLGREGEREVELGEVLGFGGGIARGTGFRGNDKRGEEGKNQDGKDDKGESFGDTSTPYERRRGGYGTSPPPPKPHPDVIKRGIITEVDERFLGRAAARVVQPWPSVDQIFSGNLVKVQKRMEAEEEAAAAGVVGDKEKKSFWEEEGGGYNGAAAGEEEDVFDPDA</sequence>
<reference evidence="2" key="1">
    <citation type="journal article" date="2020" name="Stud. Mycol.">
        <title>101 Dothideomycetes genomes: a test case for predicting lifestyles and emergence of pathogens.</title>
        <authorList>
            <person name="Haridas S."/>
            <person name="Albert R."/>
            <person name="Binder M."/>
            <person name="Bloem J."/>
            <person name="Labutti K."/>
            <person name="Salamov A."/>
            <person name="Andreopoulos B."/>
            <person name="Baker S."/>
            <person name="Barry K."/>
            <person name="Bills G."/>
            <person name="Bluhm B."/>
            <person name="Cannon C."/>
            <person name="Castanera R."/>
            <person name="Culley D."/>
            <person name="Daum C."/>
            <person name="Ezra D."/>
            <person name="Gonzalez J."/>
            <person name="Henrissat B."/>
            <person name="Kuo A."/>
            <person name="Liang C."/>
            <person name="Lipzen A."/>
            <person name="Lutzoni F."/>
            <person name="Magnuson J."/>
            <person name="Mondo S."/>
            <person name="Nolan M."/>
            <person name="Ohm R."/>
            <person name="Pangilinan J."/>
            <person name="Park H.-J."/>
            <person name="Ramirez L."/>
            <person name="Alfaro M."/>
            <person name="Sun H."/>
            <person name="Tritt A."/>
            <person name="Yoshinaga Y."/>
            <person name="Zwiers L.-H."/>
            <person name="Turgeon B."/>
            <person name="Goodwin S."/>
            <person name="Spatafora J."/>
            <person name="Crous P."/>
            <person name="Grigoriev I."/>
        </authorList>
    </citation>
    <scope>NUCLEOTIDE SEQUENCE</scope>
    <source>
        <strain evidence="2">CBS 480.64</strain>
    </source>
</reference>
<accession>A0A6A7BU16</accession>
<evidence type="ECO:0000256" key="1">
    <source>
        <dbReference type="SAM" id="MobiDB-lite"/>
    </source>
</evidence>
<gene>
    <name evidence="2" type="ORF">K470DRAFT_272323</name>
</gene>
<evidence type="ECO:0000313" key="3">
    <source>
        <dbReference type="Proteomes" id="UP000799421"/>
    </source>
</evidence>
<feature type="region of interest" description="Disordered" evidence="1">
    <location>
        <begin position="215"/>
        <end position="257"/>
    </location>
</feature>
<feature type="compositionally biased region" description="Basic and acidic residues" evidence="1">
    <location>
        <begin position="122"/>
        <end position="142"/>
    </location>
</feature>
<organism evidence="2 3">
    <name type="scientific">Piedraia hortae CBS 480.64</name>
    <dbReference type="NCBI Taxonomy" id="1314780"/>
    <lineage>
        <taxon>Eukaryota</taxon>
        <taxon>Fungi</taxon>
        <taxon>Dikarya</taxon>
        <taxon>Ascomycota</taxon>
        <taxon>Pezizomycotina</taxon>
        <taxon>Dothideomycetes</taxon>
        <taxon>Dothideomycetidae</taxon>
        <taxon>Capnodiales</taxon>
        <taxon>Piedraiaceae</taxon>
        <taxon>Piedraia</taxon>
    </lineage>
</organism>
<keyword evidence="3" id="KW-1185">Reference proteome</keyword>
<feature type="compositionally biased region" description="Acidic residues" evidence="1">
    <location>
        <begin position="247"/>
        <end position="257"/>
    </location>
</feature>